<dbReference type="WBParaSite" id="PDA_v2.g31140.t1">
    <property type="protein sequence ID" value="PDA_v2.g31140.t1"/>
    <property type="gene ID" value="PDA_v2.g31140"/>
</dbReference>
<protein>
    <submittedName>
        <fullName evidence="2">Uncharacterized protein</fullName>
    </submittedName>
</protein>
<keyword evidence="1" id="KW-1185">Reference proteome</keyword>
<name>A0A914QGM2_9BILA</name>
<dbReference type="AlphaFoldDB" id="A0A914QGM2"/>
<dbReference type="Proteomes" id="UP000887578">
    <property type="component" value="Unplaced"/>
</dbReference>
<sequence>MKPFGTPLPTPNPDYNNPFYKFSINDLYLKNLTIPYNFNIDDGSLNLNVQWDPYNWYEFFVNDDRFISNTNITTCCTSFKPIQVAPTKFPKCTNFKISSKIYYTANNSFLVTTNANFVLTDNSFISAKGEYGQTYEPEQIQESWLYAVNNFACQKSFGFSQYCYYSLNEKDKTLFIQIYPASEDTKFLFLAGQIILRDNQTLISDGIPFSTSTMCTNFTRISKIYHDDKEYSITAVSELCCNSFVIPTPPPPTPQKPVAKIGQKCTALTTKYIDIRNTTISARLEISSFNSTNNILKIENLHISTPINYEFSDITFDAFDSKGGERDINGSSVVFTYGNTPYDIGIELGERSWDIIISGIIDNGSFVAFDGQLFDQNDHKCFESSLGEFFMK</sequence>
<evidence type="ECO:0000313" key="1">
    <source>
        <dbReference type="Proteomes" id="UP000887578"/>
    </source>
</evidence>
<evidence type="ECO:0000313" key="2">
    <source>
        <dbReference type="WBParaSite" id="PDA_v2.g31140.t1"/>
    </source>
</evidence>
<organism evidence="1 2">
    <name type="scientific">Panagrolaimus davidi</name>
    <dbReference type="NCBI Taxonomy" id="227884"/>
    <lineage>
        <taxon>Eukaryota</taxon>
        <taxon>Metazoa</taxon>
        <taxon>Ecdysozoa</taxon>
        <taxon>Nematoda</taxon>
        <taxon>Chromadorea</taxon>
        <taxon>Rhabditida</taxon>
        <taxon>Tylenchina</taxon>
        <taxon>Panagrolaimomorpha</taxon>
        <taxon>Panagrolaimoidea</taxon>
        <taxon>Panagrolaimidae</taxon>
        <taxon>Panagrolaimus</taxon>
    </lineage>
</organism>
<proteinExistence type="predicted"/>
<accession>A0A914QGM2</accession>
<reference evidence="2" key="1">
    <citation type="submission" date="2022-11" db="UniProtKB">
        <authorList>
            <consortium name="WormBaseParasite"/>
        </authorList>
    </citation>
    <scope>IDENTIFICATION</scope>
</reference>